<feature type="compositionally biased region" description="Pro residues" evidence="5">
    <location>
        <begin position="12"/>
        <end position="37"/>
    </location>
</feature>
<evidence type="ECO:0000256" key="3">
    <source>
        <dbReference type="ARBA" id="ARBA00022989"/>
    </source>
</evidence>
<keyword evidence="3 6" id="KW-1133">Transmembrane helix</keyword>
<reference evidence="8 9" key="1">
    <citation type="submission" date="2021-01" db="EMBL/GenBank/DDBJ databases">
        <title>WGS of actinomycetes isolated from Thailand.</title>
        <authorList>
            <person name="Thawai C."/>
        </authorList>
    </citation>
    <scope>NUCLEOTIDE SEQUENCE [LARGE SCALE GENOMIC DNA]</scope>
    <source>
        <strain evidence="8 9">CA1R205</strain>
    </source>
</reference>
<dbReference type="InterPro" id="IPR010432">
    <property type="entry name" value="RDD"/>
</dbReference>
<name>A0ABS1NMS5_9ACTN</name>
<evidence type="ECO:0000313" key="8">
    <source>
        <dbReference type="EMBL" id="MBL1101371.1"/>
    </source>
</evidence>
<evidence type="ECO:0000313" key="9">
    <source>
        <dbReference type="Proteomes" id="UP000634229"/>
    </source>
</evidence>
<evidence type="ECO:0000256" key="5">
    <source>
        <dbReference type="SAM" id="MobiDB-lite"/>
    </source>
</evidence>
<keyword evidence="9" id="KW-1185">Reference proteome</keyword>
<feature type="region of interest" description="Disordered" evidence="5">
    <location>
        <begin position="1"/>
        <end position="41"/>
    </location>
</feature>
<accession>A0ABS1NMS5</accession>
<proteinExistence type="predicted"/>
<dbReference type="RefSeq" id="WP_201880926.1">
    <property type="nucleotide sequence ID" value="NZ_JAERRF010000027.1"/>
</dbReference>
<dbReference type="EMBL" id="JAERRF010000027">
    <property type="protein sequence ID" value="MBL1101371.1"/>
    <property type="molecule type" value="Genomic_DNA"/>
</dbReference>
<sequence length="175" mass="19704">MINQRGQQQPYGTPPSAPYVLPHAPPGPQPPPGPRVPEPASDERRMLAATVDFLLAFGAGTPLALRVLPQLKVEANALVLWVACVFGLSFVNQVLGAWIFKASLGKWMLRMRVVREQDARRPGFWRLIHRWLLGLTWLPMQPVRSLVCADGDPYEDHCKLVYVRVKDLRRLQHSG</sequence>
<evidence type="ECO:0000256" key="2">
    <source>
        <dbReference type="ARBA" id="ARBA00022692"/>
    </source>
</evidence>
<keyword evidence="2 6" id="KW-0812">Transmembrane</keyword>
<keyword evidence="4 6" id="KW-0472">Membrane</keyword>
<feature type="domain" description="RDD" evidence="7">
    <location>
        <begin position="44"/>
        <end position="135"/>
    </location>
</feature>
<evidence type="ECO:0000256" key="4">
    <source>
        <dbReference type="ARBA" id="ARBA00023136"/>
    </source>
</evidence>
<evidence type="ECO:0000259" key="7">
    <source>
        <dbReference type="Pfam" id="PF06271"/>
    </source>
</evidence>
<dbReference type="Proteomes" id="UP000634229">
    <property type="component" value="Unassembled WGS sequence"/>
</dbReference>
<feature type="transmembrane region" description="Helical" evidence="6">
    <location>
        <begin position="46"/>
        <end position="65"/>
    </location>
</feature>
<feature type="compositionally biased region" description="Polar residues" evidence="5">
    <location>
        <begin position="1"/>
        <end position="11"/>
    </location>
</feature>
<comment type="subcellular location">
    <subcellularLocation>
        <location evidence="1">Membrane</location>
        <topology evidence="1">Multi-pass membrane protein</topology>
    </subcellularLocation>
</comment>
<evidence type="ECO:0000256" key="1">
    <source>
        <dbReference type="ARBA" id="ARBA00004141"/>
    </source>
</evidence>
<gene>
    <name evidence="8" type="ORF">JK363_32855</name>
</gene>
<feature type="transmembrane region" description="Helical" evidence="6">
    <location>
        <begin position="77"/>
        <end position="100"/>
    </location>
</feature>
<organism evidence="8 9">
    <name type="scientific">Streptomyces coffeae</name>
    <dbReference type="NCBI Taxonomy" id="621382"/>
    <lineage>
        <taxon>Bacteria</taxon>
        <taxon>Bacillati</taxon>
        <taxon>Actinomycetota</taxon>
        <taxon>Actinomycetes</taxon>
        <taxon>Kitasatosporales</taxon>
        <taxon>Streptomycetaceae</taxon>
        <taxon>Streptomyces</taxon>
    </lineage>
</organism>
<comment type="caution">
    <text evidence="8">The sequence shown here is derived from an EMBL/GenBank/DDBJ whole genome shotgun (WGS) entry which is preliminary data.</text>
</comment>
<evidence type="ECO:0000256" key="6">
    <source>
        <dbReference type="SAM" id="Phobius"/>
    </source>
</evidence>
<protein>
    <submittedName>
        <fullName evidence="8">RDD family protein</fullName>
    </submittedName>
</protein>
<dbReference type="Pfam" id="PF06271">
    <property type="entry name" value="RDD"/>
    <property type="match status" value="1"/>
</dbReference>